<evidence type="ECO:0000313" key="3">
    <source>
        <dbReference type="Proteomes" id="UP000215563"/>
    </source>
</evidence>
<accession>A0A229RDS7</accession>
<comment type="caution">
    <text evidence="2">The sequence shown here is derived from an EMBL/GenBank/DDBJ whole genome shotgun (WGS) entry which is preliminary data.</text>
</comment>
<protein>
    <submittedName>
        <fullName evidence="2">Uncharacterized protein</fullName>
    </submittedName>
</protein>
<sequence length="95" mass="9934">MPDDAAGVVVGDEPVPVQGVEQDRHVVAGYPVEGGSELVGVQRDAAVDQVRRQRDDLDDDGNTEIGGTGGPAGSWRGSCSGIRLSWSRAGGTFRR</sequence>
<keyword evidence="3" id="KW-1185">Reference proteome</keyword>
<proteinExistence type="predicted"/>
<organism evidence="2 3">
    <name type="scientific">Amycolatopsis alba DSM 44262</name>
    <dbReference type="NCBI Taxonomy" id="1125972"/>
    <lineage>
        <taxon>Bacteria</taxon>
        <taxon>Bacillati</taxon>
        <taxon>Actinomycetota</taxon>
        <taxon>Actinomycetes</taxon>
        <taxon>Pseudonocardiales</taxon>
        <taxon>Pseudonocardiaceae</taxon>
        <taxon>Amycolatopsis</taxon>
    </lineage>
</organism>
<gene>
    <name evidence="2" type="ORF">CFP75_33325</name>
</gene>
<name>A0A229RDS7_AMYAL</name>
<dbReference type="EMBL" id="NMQU01000112">
    <property type="protein sequence ID" value="OXM44806.1"/>
    <property type="molecule type" value="Genomic_DNA"/>
</dbReference>
<dbReference type="Proteomes" id="UP000215563">
    <property type="component" value="Unassembled WGS sequence"/>
</dbReference>
<evidence type="ECO:0000256" key="1">
    <source>
        <dbReference type="SAM" id="MobiDB-lite"/>
    </source>
</evidence>
<dbReference type="AlphaFoldDB" id="A0A229RDS7"/>
<reference evidence="2 3" key="1">
    <citation type="submission" date="2017-07" db="EMBL/GenBank/DDBJ databases">
        <title>Amycolatopsis alba DSM 44262 Genome sequencing and assembly.</title>
        <authorList>
            <person name="Kaur N."/>
            <person name="Mayilraj S."/>
        </authorList>
    </citation>
    <scope>NUCLEOTIDE SEQUENCE [LARGE SCALE GENOMIC DNA]</scope>
    <source>
        <strain evidence="2 3">DSM 44262</strain>
    </source>
</reference>
<feature type="region of interest" description="Disordered" evidence="1">
    <location>
        <begin position="51"/>
        <end position="77"/>
    </location>
</feature>
<evidence type="ECO:0000313" key="2">
    <source>
        <dbReference type="EMBL" id="OXM44806.1"/>
    </source>
</evidence>